<dbReference type="GO" id="GO:0016020">
    <property type="term" value="C:membrane"/>
    <property type="evidence" value="ECO:0007669"/>
    <property type="project" value="UniProtKB-SubCell"/>
</dbReference>
<dbReference type="Gene3D" id="3.80.10.10">
    <property type="entry name" value="Ribonuclease Inhibitor"/>
    <property type="match status" value="1"/>
</dbReference>
<evidence type="ECO:0000256" key="5">
    <source>
        <dbReference type="ARBA" id="ARBA00022737"/>
    </source>
</evidence>
<keyword evidence="8 11" id="KW-0675">Receptor</keyword>
<keyword evidence="5" id="KW-0677">Repeat</keyword>
<evidence type="ECO:0000313" key="12">
    <source>
        <dbReference type="Proteomes" id="UP000265520"/>
    </source>
</evidence>
<dbReference type="Pfam" id="PF12799">
    <property type="entry name" value="LRR_4"/>
    <property type="match status" value="1"/>
</dbReference>
<organism evidence="11 12">
    <name type="scientific">Trifolium medium</name>
    <dbReference type="NCBI Taxonomy" id="97028"/>
    <lineage>
        <taxon>Eukaryota</taxon>
        <taxon>Viridiplantae</taxon>
        <taxon>Streptophyta</taxon>
        <taxon>Embryophyta</taxon>
        <taxon>Tracheophyta</taxon>
        <taxon>Spermatophyta</taxon>
        <taxon>Magnoliopsida</taxon>
        <taxon>eudicotyledons</taxon>
        <taxon>Gunneridae</taxon>
        <taxon>Pentapetalae</taxon>
        <taxon>rosids</taxon>
        <taxon>fabids</taxon>
        <taxon>Fabales</taxon>
        <taxon>Fabaceae</taxon>
        <taxon>Papilionoideae</taxon>
        <taxon>50 kb inversion clade</taxon>
        <taxon>NPAAA clade</taxon>
        <taxon>Hologalegina</taxon>
        <taxon>IRL clade</taxon>
        <taxon>Trifolieae</taxon>
        <taxon>Trifolium</taxon>
    </lineage>
</organism>
<proteinExistence type="predicted"/>
<comment type="caution">
    <text evidence="11">The sequence shown here is derived from an EMBL/GenBank/DDBJ whole genome shotgun (WGS) entry which is preliminary data.</text>
</comment>
<accession>A0A392REI7</accession>
<feature type="region of interest" description="Disordered" evidence="10">
    <location>
        <begin position="120"/>
        <end position="141"/>
    </location>
</feature>
<keyword evidence="2" id="KW-0433">Leucine-rich repeat</keyword>
<dbReference type="FunFam" id="3.80.10.10:FF:000129">
    <property type="entry name" value="Leucine-rich repeat receptor-like kinase"/>
    <property type="match status" value="1"/>
</dbReference>
<evidence type="ECO:0000256" key="6">
    <source>
        <dbReference type="ARBA" id="ARBA00022989"/>
    </source>
</evidence>
<sequence>PCSPLVNVLLSVVEPLGYPLILAQSWKSNDPCDGSWSPYITCSNGNITTINFQNKGFSGSISPSFASLSSLTRLLLANNHLTGTIPKELASMPALKELDVSNNLLYGQIPSFRAGVVVNTNGNPDIGKDKPHGSPGSSSGG</sequence>
<dbReference type="AlphaFoldDB" id="A0A392REI7"/>
<feature type="non-terminal residue" evidence="11">
    <location>
        <position position="141"/>
    </location>
</feature>
<dbReference type="GO" id="GO:0016301">
    <property type="term" value="F:kinase activity"/>
    <property type="evidence" value="ECO:0007669"/>
    <property type="project" value="UniProtKB-KW"/>
</dbReference>
<keyword evidence="11" id="KW-0808">Transferase</keyword>
<evidence type="ECO:0000256" key="1">
    <source>
        <dbReference type="ARBA" id="ARBA00004167"/>
    </source>
</evidence>
<keyword evidence="11" id="KW-0418">Kinase</keyword>
<dbReference type="EMBL" id="LXQA010211432">
    <property type="protein sequence ID" value="MCI34190.1"/>
    <property type="molecule type" value="Genomic_DNA"/>
</dbReference>
<keyword evidence="3" id="KW-0812">Transmembrane</keyword>
<keyword evidence="6" id="KW-1133">Transmembrane helix</keyword>
<dbReference type="PANTHER" id="PTHR47986:SF6">
    <property type="entry name" value="TRANSFERASE, PROTEIN KINASE RLK-PELLE-LRR-IX FAMILY-RELATED"/>
    <property type="match status" value="1"/>
</dbReference>
<dbReference type="SUPFAM" id="SSF52058">
    <property type="entry name" value="L domain-like"/>
    <property type="match status" value="1"/>
</dbReference>
<evidence type="ECO:0000256" key="2">
    <source>
        <dbReference type="ARBA" id="ARBA00022614"/>
    </source>
</evidence>
<protein>
    <submittedName>
        <fullName evidence="11">Putative receptor protein kinase TMK1-like</fullName>
    </submittedName>
</protein>
<dbReference type="InterPro" id="IPR032675">
    <property type="entry name" value="LRR_dom_sf"/>
</dbReference>
<keyword evidence="7" id="KW-0472">Membrane</keyword>
<dbReference type="PANTHER" id="PTHR47986">
    <property type="entry name" value="OSJNBA0070M12.3 PROTEIN"/>
    <property type="match status" value="1"/>
</dbReference>
<comment type="subcellular location">
    <subcellularLocation>
        <location evidence="1">Membrane</location>
        <topology evidence="1">Single-pass membrane protein</topology>
    </subcellularLocation>
</comment>
<reference evidence="11 12" key="1">
    <citation type="journal article" date="2018" name="Front. Plant Sci.">
        <title>Red Clover (Trifolium pratense) and Zigzag Clover (T. medium) - A Picture of Genomic Similarities and Differences.</title>
        <authorList>
            <person name="Dluhosova J."/>
            <person name="Istvanek J."/>
            <person name="Nedelnik J."/>
            <person name="Repkova J."/>
        </authorList>
    </citation>
    <scope>NUCLEOTIDE SEQUENCE [LARGE SCALE GENOMIC DNA]</scope>
    <source>
        <strain evidence="12">cv. 10/8</strain>
        <tissue evidence="11">Leaf</tissue>
    </source>
</reference>
<evidence type="ECO:0000256" key="7">
    <source>
        <dbReference type="ARBA" id="ARBA00023136"/>
    </source>
</evidence>
<evidence type="ECO:0000256" key="10">
    <source>
        <dbReference type="SAM" id="MobiDB-lite"/>
    </source>
</evidence>
<evidence type="ECO:0000256" key="9">
    <source>
        <dbReference type="ARBA" id="ARBA00023180"/>
    </source>
</evidence>
<dbReference type="InterPro" id="IPR052422">
    <property type="entry name" value="Auxin_Ser/Thr_Kinase"/>
</dbReference>
<keyword evidence="4" id="KW-0732">Signal</keyword>
<name>A0A392REI7_9FABA</name>
<evidence type="ECO:0000313" key="11">
    <source>
        <dbReference type="EMBL" id="MCI34190.1"/>
    </source>
</evidence>
<evidence type="ECO:0000256" key="3">
    <source>
        <dbReference type="ARBA" id="ARBA00022692"/>
    </source>
</evidence>
<dbReference type="Proteomes" id="UP000265520">
    <property type="component" value="Unassembled WGS sequence"/>
</dbReference>
<keyword evidence="12" id="KW-1185">Reference proteome</keyword>
<keyword evidence="9" id="KW-0325">Glycoprotein</keyword>
<evidence type="ECO:0000256" key="8">
    <source>
        <dbReference type="ARBA" id="ARBA00023170"/>
    </source>
</evidence>
<dbReference type="InterPro" id="IPR025875">
    <property type="entry name" value="Leu-rich_rpt_4"/>
</dbReference>
<evidence type="ECO:0000256" key="4">
    <source>
        <dbReference type="ARBA" id="ARBA00022729"/>
    </source>
</evidence>
<feature type="non-terminal residue" evidence="11">
    <location>
        <position position="1"/>
    </location>
</feature>